<dbReference type="SUPFAM" id="SSF141322">
    <property type="entry name" value="NfeD domain-like"/>
    <property type="match status" value="1"/>
</dbReference>
<feature type="transmembrane region" description="Helical" evidence="6">
    <location>
        <begin position="329"/>
        <end position="348"/>
    </location>
</feature>
<reference evidence="11 12" key="1">
    <citation type="submission" date="2006-02" db="EMBL/GenBank/DDBJ databases">
        <authorList>
            <person name="Waterbury J."/>
            <person name="Ferriera S."/>
            <person name="Johnson J."/>
            <person name="Kravitz S."/>
            <person name="Halpern A."/>
            <person name="Remington K."/>
            <person name="Beeson K."/>
            <person name="Tran B."/>
            <person name="Rogers Y.-H."/>
            <person name="Friedman R."/>
            <person name="Venter J.C."/>
        </authorList>
    </citation>
    <scope>NUCLEOTIDE SEQUENCE [LARGE SCALE GENOMIC DNA]</scope>
    <source>
        <strain evidence="11 12">Nb-231</strain>
    </source>
</reference>
<dbReference type="GO" id="GO:0016020">
    <property type="term" value="C:membrane"/>
    <property type="evidence" value="ECO:0007669"/>
    <property type="project" value="UniProtKB-SubCell"/>
</dbReference>
<dbReference type="SUPFAM" id="SSF52096">
    <property type="entry name" value="ClpP/crotonase"/>
    <property type="match status" value="1"/>
</dbReference>
<dbReference type="Gene3D" id="2.40.50.140">
    <property type="entry name" value="Nucleic acid-binding proteins"/>
    <property type="match status" value="1"/>
</dbReference>
<evidence type="ECO:0000256" key="5">
    <source>
        <dbReference type="SAM" id="MobiDB-lite"/>
    </source>
</evidence>
<dbReference type="InterPro" id="IPR056738">
    <property type="entry name" value="NfeD1b_N"/>
</dbReference>
<feature type="compositionally biased region" description="Basic and acidic residues" evidence="5">
    <location>
        <begin position="137"/>
        <end position="150"/>
    </location>
</feature>
<dbReference type="PANTHER" id="PTHR33507">
    <property type="entry name" value="INNER MEMBRANE PROTEIN YBBJ"/>
    <property type="match status" value="1"/>
</dbReference>
<dbReference type="Pfam" id="PF25145">
    <property type="entry name" value="NfeD1b_N"/>
    <property type="match status" value="1"/>
</dbReference>
<comment type="caution">
    <text evidence="11">The sequence shown here is derived from an EMBL/GenBank/DDBJ whole genome shotgun (WGS) entry which is preliminary data.</text>
</comment>
<evidence type="ECO:0000313" key="12">
    <source>
        <dbReference type="Proteomes" id="UP000003374"/>
    </source>
</evidence>
<evidence type="ECO:0000256" key="1">
    <source>
        <dbReference type="ARBA" id="ARBA00004141"/>
    </source>
</evidence>
<dbReference type="CDD" id="cd07020">
    <property type="entry name" value="Clp_protease_NfeD_1"/>
    <property type="match status" value="1"/>
</dbReference>
<evidence type="ECO:0000256" key="4">
    <source>
        <dbReference type="ARBA" id="ARBA00023136"/>
    </source>
</evidence>
<name>A4BSV9_9GAMM</name>
<evidence type="ECO:0000259" key="10">
    <source>
        <dbReference type="Pfam" id="PF25145"/>
    </source>
</evidence>
<evidence type="ECO:0000256" key="6">
    <source>
        <dbReference type="SAM" id="Phobius"/>
    </source>
</evidence>
<gene>
    <name evidence="11" type="ORF">NB231_00740</name>
</gene>
<evidence type="ECO:0000259" key="8">
    <source>
        <dbReference type="Pfam" id="PF01957"/>
    </source>
</evidence>
<keyword evidence="3 6" id="KW-1133">Transmembrane helix</keyword>
<dbReference type="InterPro" id="IPR012340">
    <property type="entry name" value="NA-bd_OB-fold"/>
</dbReference>
<dbReference type="Pfam" id="PF01957">
    <property type="entry name" value="NfeD"/>
    <property type="match status" value="1"/>
</dbReference>
<keyword evidence="7" id="KW-0732">Signal</keyword>
<evidence type="ECO:0000259" key="9">
    <source>
        <dbReference type="Pfam" id="PF24961"/>
    </source>
</evidence>
<evidence type="ECO:0000256" key="7">
    <source>
        <dbReference type="SAM" id="SignalP"/>
    </source>
</evidence>
<proteinExistence type="predicted"/>
<dbReference type="Proteomes" id="UP000003374">
    <property type="component" value="Unassembled WGS sequence"/>
</dbReference>
<feature type="signal peptide" evidence="7">
    <location>
        <begin position="1"/>
        <end position="21"/>
    </location>
</feature>
<dbReference type="RefSeq" id="WP_004998837.1">
    <property type="nucleotide sequence ID" value="NZ_CH672427.1"/>
</dbReference>
<dbReference type="InterPro" id="IPR002810">
    <property type="entry name" value="NfeD-like_C"/>
</dbReference>
<dbReference type="Pfam" id="PF24961">
    <property type="entry name" value="NfeD_membrane"/>
    <property type="match status" value="1"/>
</dbReference>
<dbReference type="EMBL" id="AAOF01000011">
    <property type="protein sequence ID" value="EAR21203.1"/>
    <property type="molecule type" value="Genomic_DNA"/>
</dbReference>
<feature type="region of interest" description="Disordered" evidence="5">
    <location>
        <begin position="124"/>
        <end position="155"/>
    </location>
</feature>
<sequence length="453" mass="47969">MRAIVLASLLWLLTVATAAVASNERALLLRIDGAIGPAISDHITTELTRAEHQGAALVILEMDTPGGLDTSMRDIIQAILSSSVPVVSYVAPSGSRAASAGTYILYASHVAAMAPGTNIGAATPVRIGGMPGAPSPRPDKEPDKGDREEGNEVTSATPMERKMVNDAVAYIRSLAELRGRNADWAEKAVREAASLPAHQALEMKVIDVMADNVAQLLRKIDGRTVKLATEKVTLATARLSVERIEPGWRTRILAVLTNPNVAYVLMLLGIYGLFFELANPGAILPGVLGGIALLLALFAFQALPINYAGLGLILLGIIFMIAEAFAPSFGALGLGGVIAFVIGSVMLIDTDLPGFQLSIMLILGFAVASLLLLMASASFAIRAHKRPVVSGQQQMLGSEGVAAVDFQGTGWIRIHGERWRAQCAVPVRAGQRVRVTELNGLLLRVEPVEESNR</sequence>
<protein>
    <submittedName>
        <fullName evidence="11">Probable transmembrane protein</fullName>
    </submittedName>
</protein>
<keyword evidence="12" id="KW-1185">Reference proteome</keyword>
<feature type="transmembrane region" description="Helical" evidence="6">
    <location>
        <begin position="354"/>
        <end position="381"/>
    </location>
</feature>
<feature type="transmembrane region" description="Helical" evidence="6">
    <location>
        <begin position="252"/>
        <end position="274"/>
    </location>
</feature>
<feature type="domain" description="NfeD-like C-terminal" evidence="8">
    <location>
        <begin position="393"/>
        <end position="447"/>
    </location>
</feature>
<dbReference type="eggNOG" id="COG1030">
    <property type="taxonomic scope" value="Bacteria"/>
</dbReference>
<dbReference type="Gene3D" id="3.90.226.10">
    <property type="entry name" value="2-enoyl-CoA Hydratase, Chain A, domain 1"/>
    <property type="match status" value="1"/>
</dbReference>
<dbReference type="HOGENOM" id="CLU_024619_1_0_6"/>
<feature type="domain" description="NfeD integral membrane" evidence="9">
    <location>
        <begin position="260"/>
        <end position="374"/>
    </location>
</feature>
<keyword evidence="4 6" id="KW-0472">Membrane</keyword>
<evidence type="ECO:0000256" key="2">
    <source>
        <dbReference type="ARBA" id="ARBA00022692"/>
    </source>
</evidence>
<dbReference type="PANTHER" id="PTHR33507:SF4">
    <property type="entry name" value="NODULATION COMPETITIVENESS PROTEIN NFED"/>
    <property type="match status" value="1"/>
</dbReference>
<feature type="transmembrane region" description="Helical" evidence="6">
    <location>
        <begin position="305"/>
        <end position="322"/>
    </location>
</feature>
<evidence type="ECO:0000313" key="11">
    <source>
        <dbReference type="EMBL" id="EAR21203.1"/>
    </source>
</evidence>
<dbReference type="AlphaFoldDB" id="A4BSV9"/>
<dbReference type="FunFam" id="3.90.226.10:FF:000089">
    <property type="entry name" value="Membrane-bound serine protease"/>
    <property type="match status" value="1"/>
</dbReference>
<dbReference type="InterPro" id="IPR056739">
    <property type="entry name" value="NfeD_membrane"/>
</dbReference>
<dbReference type="STRING" id="314278.NB231_00740"/>
<keyword evidence="2 6" id="KW-0812">Transmembrane</keyword>
<organism evidence="11 12">
    <name type="scientific">Nitrococcus mobilis Nb-231</name>
    <dbReference type="NCBI Taxonomy" id="314278"/>
    <lineage>
        <taxon>Bacteria</taxon>
        <taxon>Pseudomonadati</taxon>
        <taxon>Pseudomonadota</taxon>
        <taxon>Gammaproteobacteria</taxon>
        <taxon>Chromatiales</taxon>
        <taxon>Ectothiorhodospiraceae</taxon>
        <taxon>Nitrococcus</taxon>
    </lineage>
</organism>
<evidence type="ECO:0000256" key="3">
    <source>
        <dbReference type="ARBA" id="ARBA00022989"/>
    </source>
</evidence>
<feature type="domain" description="NfeD1b N-terminal" evidence="10">
    <location>
        <begin position="32"/>
        <end position="126"/>
    </location>
</feature>
<comment type="subcellular location">
    <subcellularLocation>
        <location evidence="1">Membrane</location>
        <topology evidence="1">Multi-pass membrane protein</topology>
    </subcellularLocation>
</comment>
<feature type="chain" id="PRO_5002665357" evidence="7">
    <location>
        <begin position="22"/>
        <end position="453"/>
    </location>
</feature>
<dbReference type="OrthoDB" id="5289056at2"/>
<dbReference type="InterPro" id="IPR052165">
    <property type="entry name" value="Membrane_assoc_protease"/>
</dbReference>
<accession>A4BSV9</accession>
<dbReference type="InterPro" id="IPR029045">
    <property type="entry name" value="ClpP/crotonase-like_dom_sf"/>
</dbReference>
<feature type="transmembrane region" description="Helical" evidence="6">
    <location>
        <begin position="281"/>
        <end position="299"/>
    </location>
</feature>